<reference evidence="1" key="1">
    <citation type="submission" date="2018-05" db="EMBL/GenBank/DDBJ databases">
        <authorList>
            <person name="Lanie J.A."/>
            <person name="Ng W.-L."/>
            <person name="Kazmierczak K.M."/>
            <person name="Andrzejewski T.M."/>
            <person name="Davidsen T.M."/>
            <person name="Wayne K.J."/>
            <person name="Tettelin H."/>
            <person name="Glass J.I."/>
            <person name="Rusch D."/>
            <person name="Podicherti R."/>
            <person name="Tsui H.-C.T."/>
            <person name="Winkler M.E."/>
        </authorList>
    </citation>
    <scope>NUCLEOTIDE SEQUENCE</scope>
</reference>
<feature type="non-terminal residue" evidence="1">
    <location>
        <position position="22"/>
    </location>
</feature>
<dbReference type="EMBL" id="UINC01228227">
    <property type="protein sequence ID" value="SVE59447.1"/>
    <property type="molecule type" value="Genomic_DNA"/>
</dbReference>
<dbReference type="AlphaFoldDB" id="A0A383ERG8"/>
<accession>A0A383ERG8</accession>
<organism evidence="1">
    <name type="scientific">marine metagenome</name>
    <dbReference type="NCBI Taxonomy" id="408172"/>
    <lineage>
        <taxon>unclassified sequences</taxon>
        <taxon>metagenomes</taxon>
        <taxon>ecological metagenomes</taxon>
    </lineage>
</organism>
<evidence type="ECO:0000313" key="1">
    <source>
        <dbReference type="EMBL" id="SVE59447.1"/>
    </source>
</evidence>
<gene>
    <name evidence="1" type="ORF">METZ01_LOCUS512301</name>
</gene>
<sequence length="22" mass="2760">MLDKTYQPQKVEQDIYNMWEEA</sequence>
<proteinExistence type="predicted"/>
<name>A0A383ERG8_9ZZZZ</name>
<protein>
    <submittedName>
        <fullName evidence="1">Uncharacterized protein</fullName>
    </submittedName>
</protein>